<feature type="domain" description="VOC" evidence="1">
    <location>
        <begin position="7"/>
        <end position="113"/>
    </location>
</feature>
<dbReference type="PROSITE" id="PS51819">
    <property type="entry name" value="VOC"/>
    <property type="match status" value="1"/>
</dbReference>
<comment type="caution">
    <text evidence="2">The sequence shown here is derived from an EMBL/GenBank/DDBJ whole genome shotgun (WGS) entry which is preliminary data.</text>
</comment>
<dbReference type="Pfam" id="PF00903">
    <property type="entry name" value="Glyoxalase"/>
    <property type="match status" value="1"/>
</dbReference>
<evidence type="ECO:0000259" key="1">
    <source>
        <dbReference type="PROSITE" id="PS51819"/>
    </source>
</evidence>
<dbReference type="Gene3D" id="3.10.180.10">
    <property type="entry name" value="2,3-Dihydroxybiphenyl 1,2-Dioxygenase, domain 1"/>
    <property type="match status" value="1"/>
</dbReference>
<accession>A0ABP4RWT6</accession>
<dbReference type="EMBL" id="BAAANE010000016">
    <property type="protein sequence ID" value="GAA1661298.1"/>
    <property type="molecule type" value="Genomic_DNA"/>
</dbReference>
<dbReference type="InterPro" id="IPR037523">
    <property type="entry name" value="VOC_core"/>
</dbReference>
<evidence type="ECO:0000313" key="3">
    <source>
        <dbReference type="Proteomes" id="UP001501319"/>
    </source>
</evidence>
<protein>
    <recommendedName>
        <fullName evidence="1">VOC domain-containing protein</fullName>
    </recommendedName>
</protein>
<keyword evidence="3" id="KW-1185">Reference proteome</keyword>
<dbReference type="InterPro" id="IPR004360">
    <property type="entry name" value="Glyas_Fos-R_dOase_dom"/>
</dbReference>
<gene>
    <name evidence="2" type="ORF">GCM10009744_63790</name>
</gene>
<dbReference type="InterPro" id="IPR029068">
    <property type="entry name" value="Glyas_Bleomycin-R_OHBP_Dase"/>
</dbReference>
<proteinExistence type="predicted"/>
<dbReference type="Proteomes" id="UP001501319">
    <property type="component" value="Unassembled WGS sequence"/>
</dbReference>
<organism evidence="2 3">
    <name type="scientific">Kribbella alba</name>
    <dbReference type="NCBI Taxonomy" id="190197"/>
    <lineage>
        <taxon>Bacteria</taxon>
        <taxon>Bacillati</taxon>
        <taxon>Actinomycetota</taxon>
        <taxon>Actinomycetes</taxon>
        <taxon>Propionibacteriales</taxon>
        <taxon>Kribbellaceae</taxon>
        <taxon>Kribbella</taxon>
    </lineage>
</organism>
<dbReference type="SUPFAM" id="SSF54593">
    <property type="entry name" value="Glyoxalase/Bleomycin resistance protein/Dihydroxybiphenyl dioxygenase"/>
    <property type="match status" value="1"/>
</dbReference>
<sequence>MNPVLRKVDAVTVRVPDLDSGLGFYRDKLGHELLWRNDEIGQAGLRLPDSDTEIVLATGLDYAPSWLVASADQAAANFVAAGGRLKSEPFDIPVGRCAVVEDAFGNVLVLVDLSKGLYVTDDNGSVTGVEEPGPADPTAY</sequence>
<dbReference type="RefSeq" id="WP_344116626.1">
    <property type="nucleotide sequence ID" value="NZ_BAAANE010000016.1"/>
</dbReference>
<evidence type="ECO:0000313" key="2">
    <source>
        <dbReference type="EMBL" id="GAA1661298.1"/>
    </source>
</evidence>
<reference evidence="3" key="1">
    <citation type="journal article" date="2019" name="Int. J. Syst. Evol. Microbiol.">
        <title>The Global Catalogue of Microorganisms (GCM) 10K type strain sequencing project: providing services to taxonomists for standard genome sequencing and annotation.</title>
        <authorList>
            <consortium name="The Broad Institute Genomics Platform"/>
            <consortium name="The Broad Institute Genome Sequencing Center for Infectious Disease"/>
            <person name="Wu L."/>
            <person name="Ma J."/>
        </authorList>
    </citation>
    <scope>NUCLEOTIDE SEQUENCE [LARGE SCALE GENOMIC DNA]</scope>
    <source>
        <strain evidence="3">JCM 14306</strain>
    </source>
</reference>
<name>A0ABP4RWT6_9ACTN</name>